<dbReference type="OrthoDB" id="528424at2759"/>
<protein>
    <submittedName>
        <fullName evidence="1">Uncharacterized protein</fullName>
    </submittedName>
</protein>
<dbReference type="AlphaFoldDB" id="A0A836B2Y4"/>
<evidence type="ECO:0000313" key="2">
    <source>
        <dbReference type="Proteomes" id="UP000650467"/>
    </source>
</evidence>
<dbReference type="EMBL" id="JAEHOC010000001">
    <property type="protein sequence ID" value="KAG2445868.1"/>
    <property type="molecule type" value="Genomic_DNA"/>
</dbReference>
<evidence type="ECO:0000313" key="1">
    <source>
        <dbReference type="EMBL" id="KAG2445868.1"/>
    </source>
</evidence>
<comment type="caution">
    <text evidence="1">The sequence shown here is derived from an EMBL/GenBank/DDBJ whole genome shotgun (WGS) entry which is preliminary data.</text>
</comment>
<proteinExistence type="predicted"/>
<sequence length="670" mass="70211">MSPRGGNSTSGCAIPSYEHLIIPPPTGPAEEEVLIAVAPGAFLPPDAFKSLAAEIQASTPHLRTYVGVLSIDTLSLMQLVVDPALLNTPAAFEAFALGMKQGDVYGILLQQLLDQAVAAGFKPRKEGRGGHVRVCNLMLLAQSAGGMGFPDAAMKLAGGTMLLASTPNAEEYPKRRVVSLETCPGPLMTISGELDGQMRWPWHVPYIAETAAMATKFGERYVARNAPILVLPGINHGNTSNGIARTVRGDITADVAPYEECIQVLGRHIGAFVTAHMSRSVAARTEAETFLVEALRKSFVLTAPYCRALGLGDTSAPFTEGGDGRPHAHQAGPLRVGGMVAAAARVAGHVESTAIPPGVVVAAESHTEELQRRVLESLPPPALERVTVVATCHTELGTFSQNHATMTELGDNKWLLRVHVMLNFRSLESSRPHICSFAAEHWVKLLSAERVAQALGLPDAASFDTPLPAELNRETHEKALAAAPEAVVQRYRSLGRQMVFEDDLDVLAQDGVSTADTDGRLDAVERVFREMHIAYRHPHPAADGAAAPGGPPARAPGPPAAMLVTGSFSGSMASPQAVLNAAAAAVAAAAATPKHATTPGSLGTVRVGSPFVVLPAGPVSGKSSGTSGGTASGFGGSGSLEGSYCAKVLSLPLVMEWVWLDCLRETDTAW</sequence>
<dbReference type="Proteomes" id="UP000650467">
    <property type="component" value="Unassembled WGS sequence"/>
</dbReference>
<name>A0A836B2Y4_CHLIN</name>
<gene>
    <name evidence="1" type="ORF">HXX76_000472</name>
</gene>
<keyword evidence="2" id="KW-1185">Reference proteome</keyword>
<reference evidence="1" key="1">
    <citation type="journal article" date="2020" name="bioRxiv">
        <title>Comparative genomics of Chlamydomonas.</title>
        <authorList>
            <person name="Craig R.J."/>
            <person name="Hasan A.R."/>
            <person name="Ness R.W."/>
            <person name="Keightley P.D."/>
        </authorList>
    </citation>
    <scope>NUCLEOTIDE SEQUENCE</scope>
    <source>
        <strain evidence="1">SAG 7.73</strain>
    </source>
</reference>
<organism evidence="1 2">
    <name type="scientific">Chlamydomonas incerta</name>
    <dbReference type="NCBI Taxonomy" id="51695"/>
    <lineage>
        <taxon>Eukaryota</taxon>
        <taxon>Viridiplantae</taxon>
        <taxon>Chlorophyta</taxon>
        <taxon>core chlorophytes</taxon>
        <taxon>Chlorophyceae</taxon>
        <taxon>CS clade</taxon>
        <taxon>Chlamydomonadales</taxon>
        <taxon>Chlamydomonadaceae</taxon>
        <taxon>Chlamydomonas</taxon>
    </lineage>
</organism>
<accession>A0A836B2Y4</accession>